<organism evidence="1">
    <name type="scientific">Ralstonia solanacearum</name>
    <name type="common">Pseudomonas solanacearum</name>
    <dbReference type="NCBI Taxonomy" id="305"/>
    <lineage>
        <taxon>Bacteria</taxon>
        <taxon>Pseudomonadati</taxon>
        <taxon>Pseudomonadota</taxon>
        <taxon>Betaproteobacteria</taxon>
        <taxon>Burkholderiales</taxon>
        <taxon>Burkholderiaceae</taxon>
        <taxon>Ralstonia</taxon>
        <taxon>Ralstonia solanacearum species complex</taxon>
    </lineage>
</organism>
<proteinExistence type="predicted"/>
<evidence type="ECO:0000313" key="1">
    <source>
        <dbReference type="EMBL" id="UZF16135.1"/>
    </source>
</evidence>
<accession>A0ABY6NFP7</accession>
<name>A0ABY6NFP7_RALSL</name>
<reference evidence="1" key="1">
    <citation type="submission" date="2021-10" db="EMBL/GenBank/DDBJ databases">
        <title>Complete genome sequences of five Ralstonia solancearum strains isolated from sunflower.</title>
        <authorList>
            <person name="She X."/>
            <person name="He Z."/>
        </authorList>
    </citation>
    <scope>NUCLEOTIDE SEQUENCE</scope>
    <source>
        <strain evidence="1">RS638</strain>
    </source>
</reference>
<dbReference type="EMBL" id="CP085043">
    <property type="protein sequence ID" value="UZF16135.1"/>
    <property type="molecule type" value="Genomic_DNA"/>
</dbReference>
<gene>
    <name evidence="1" type="ORF">LH706_06755</name>
</gene>
<sequence>MPIVVVVVVVSGWYGYMRYITSCEYLSHFSNADMEAMLWRRDDRIFALTQSMRFCPAKQYTPYLVKALGFDMAGHIGPFNVESLAGDANRALNKIYGRDLYFHEHGDETEGDLLKRSDETINTWNSLYSKGELR</sequence>
<protein>
    <submittedName>
        <fullName evidence="1">Uncharacterized protein</fullName>
    </submittedName>
</protein>